<keyword evidence="2" id="KW-0732">Signal</keyword>
<feature type="signal peptide" evidence="2">
    <location>
        <begin position="1"/>
        <end position="30"/>
    </location>
</feature>
<dbReference type="InterPro" id="IPR001254">
    <property type="entry name" value="Trypsin_dom"/>
</dbReference>
<dbReference type="EMBL" id="PQVW01000010">
    <property type="protein sequence ID" value="POZ22024.1"/>
    <property type="molecule type" value="Genomic_DNA"/>
</dbReference>
<dbReference type="PROSITE" id="PS50240">
    <property type="entry name" value="TRYPSIN_DOM"/>
    <property type="match status" value="1"/>
</dbReference>
<feature type="chain" id="PRO_5046011912" description="Peptidase S1 domain-containing protein" evidence="2">
    <location>
        <begin position="31"/>
        <end position="1610"/>
    </location>
</feature>
<dbReference type="InterPro" id="IPR009003">
    <property type="entry name" value="Peptidase_S1_PA"/>
</dbReference>
<proteinExistence type="predicted"/>
<dbReference type="SMART" id="SM00020">
    <property type="entry name" value="Tryp_SPc"/>
    <property type="match status" value="1"/>
</dbReference>
<dbReference type="PROSITE" id="PS00134">
    <property type="entry name" value="TRYPSIN_HIS"/>
    <property type="match status" value="1"/>
</dbReference>
<feature type="region of interest" description="Disordered" evidence="1">
    <location>
        <begin position="1554"/>
        <end position="1610"/>
    </location>
</feature>
<organism evidence="4 5">
    <name type="scientific">Lelliottia aquatilis</name>
    <dbReference type="NCBI Taxonomy" id="2080838"/>
    <lineage>
        <taxon>Bacteria</taxon>
        <taxon>Pseudomonadati</taxon>
        <taxon>Pseudomonadota</taxon>
        <taxon>Gammaproteobacteria</taxon>
        <taxon>Enterobacterales</taxon>
        <taxon>Enterobacteriaceae</taxon>
        <taxon>Lelliottia</taxon>
    </lineage>
</organism>
<evidence type="ECO:0000256" key="1">
    <source>
        <dbReference type="SAM" id="MobiDB-lite"/>
    </source>
</evidence>
<feature type="region of interest" description="Disordered" evidence="1">
    <location>
        <begin position="888"/>
        <end position="913"/>
    </location>
</feature>
<feature type="compositionally biased region" description="Basic and acidic residues" evidence="1">
    <location>
        <begin position="1572"/>
        <end position="1583"/>
    </location>
</feature>
<comment type="caution">
    <text evidence="4">The sequence shown here is derived from an EMBL/GenBank/DDBJ whole genome shotgun (WGS) entry which is preliminary data.</text>
</comment>
<feature type="compositionally biased region" description="Gly residues" evidence="1">
    <location>
        <begin position="892"/>
        <end position="913"/>
    </location>
</feature>
<dbReference type="Gene3D" id="2.60.40.10">
    <property type="entry name" value="Immunoglobulins"/>
    <property type="match status" value="1"/>
</dbReference>
<dbReference type="RefSeq" id="WP_103949741.1">
    <property type="nucleotide sequence ID" value="NZ_PQVT01000010.1"/>
</dbReference>
<feature type="domain" description="Peptidase S1" evidence="3">
    <location>
        <begin position="34"/>
        <end position="311"/>
    </location>
</feature>
<gene>
    <name evidence="4" type="ORF">C3712_14500</name>
</gene>
<dbReference type="InterPro" id="IPR018114">
    <property type="entry name" value="TRYPSIN_HIS"/>
</dbReference>
<evidence type="ECO:0000259" key="3">
    <source>
        <dbReference type="PROSITE" id="PS50240"/>
    </source>
</evidence>
<dbReference type="PRINTS" id="PR00722">
    <property type="entry name" value="CHYMOTRYPSIN"/>
</dbReference>
<reference evidence="4 5" key="1">
    <citation type="submission" date="2018-02" db="EMBL/GenBank/DDBJ databases">
        <title>Lelliotia aquatilis sp. nov., isolated from drinking water.</title>
        <authorList>
            <person name="Kaempfer P."/>
            <person name="Glaeser S."/>
            <person name="Exner M."/>
            <person name="Doijad S."/>
            <person name="Chakraborty T."/>
        </authorList>
    </citation>
    <scope>NUCLEOTIDE SEQUENCE [LARGE SCALE GENOMIC DNA]</scope>
    <source>
        <strain evidence="4 5">6331-17</strain>
    </source>
</reference>
<dbReference type="Proteomes" id="UP000237025">
    <property type="component" value="Unassembled WGS sequence"/>
</dbReference>
<dbReference type="InterPro" id="IPR013783">
    <property type="entry name" value="Ig-like_fold"/>
</dbReference>
<evidence type="ECO:0000313" key="5">
    <source>
        <dbReference type="Proteomes" id="UP000237025"/>
    </source>
</evidence>
<dbReference type="Pfam" id="PF00089">
    <property type="entry name" value="Trypsin"/>
    <property type="match status" value="1"/>
</dbReference>
<evidence type="ECO:0000256" key="2">
    <source>
        <dbReference type="SAM" id="SignalP"/>
    </source>
</evidence>
<keyword evidence="5" id="KW-1185">Reference proteome</keyword>
<evidence type="ECO:0000313" key="4">
    <source>
        <dbReference type="EMBL" id="POZ22024.1"/>
    </source>
</evidence>
<protein>
    <recommendedName>
        <fullName evidence="3">Peptidase S1 domain-containing protein</fullName>
    </recommendedName>
</protein>
<sequence length="1610" mass="173254">MKKYKLNKGYLPGLMGLSLLISGSYFPAFSATPSVAGHAIATSSDSEPHIYNGNAPAWMAKVKRDTLEFSRMYSICTGEFLSPSFVITAAHCTTNPDDPLLVGPGRGGSQDVLNVGQDYIPATRVGKWGDIALLRLHTPMQNTTMVPLMHDFRFFHDEKATVMGYGSFDIGNSTLPYPNNPYSMLGMAEVATIMKVNLGEDPPGVTNTGISVKRGTGITRGGDSGGPLMLLSAIDTPQMGETVENKLTKQKMIGVLLGGGGDDSTFSEINPEIRKEMAIKSGVSLFNTPFDGSVINTSTYRFSGWGNSPFSVKLFTRDMKNDRWGANPEIICTRITIERQGDEWYCDVDMSRTEAVKADNGDDYLLLAATAQTTVTDEPSCTPGENKYDCVFFSYSVGKHSLSLVSPPPLDSDEYDEENLPNETIYVHTGSFFEVTIQGLPGRTVNVVEIDQEKKKTYIRRCVNDRNLTIVPYPTIPESGYLRCRIPVPIPPSDNDGKAFIAHYMALYDDQTDNPDMATEAEYLFKYAKKPEVEIYDFGNTKYPGGTDNVMYPFNIFGWDNIISNAGYLNGITKKIKLTSDNVGVSGMLSSQDNNGRWGPITYDYWGTDFTDARNTDKLYNSTVSLFLNGSNIESATTTRSYTVLSPGLVIEEPKKIVNENDSSQSTPPTYDDRVAIPFYGHLHALRNDAVIMCEVLYWDRSGNSHVLQTVSAYFDSDVNWSCNISNTLSYYYKDNPAFENEMRDVPAVPMGVKVLHQIPTPAHPFVTGSAMSLFYATYTQPPAFEEPYELLDLKSAPPQSNGPYWVVIAPEFMVKGTGTPKATIEVPIQGNPDCKTTVLDDGTWNCGLQKTPPETSQPYMLTATQTTTSGSILRDTIHFIVQQKDEKLEEGGNGGDGNGGGMNGKTGGGESGTGAGMAPPYIIFPATAADGALLSSAVAAGGATAAGLTSITGAAGAATGAIATVGITVAGKVIDDITPDWTDHGKWALDLAGLITDPTESYVLKVVNKDKDGHELGSRTLSVTHPVIIDEPVEQQVIPWGQSYPINGSGVRNKAVTVTAEGYGKLNCTGADEYGSWTCTDPAVTGAVTLSAVQEELPGVTTVRHYTVSVKPLSIYSPAMGEMVINTSYPLTGTGQPDAKVEIKGDVTCGKSCQTTVDKNGTWSFPAQTSVPGKYTIQAVMTPGVKAASDTQSVTYTVSPLVTTPLSVDSPSEGEKVTSNTYSIIGKGKPGHSIDVTDIPVAGECHTFADTRAGDWLCGPYEVTAEDAAKITVSDSETSESISRSYTITPAFTVDSPKENEVITSEYAISGRAPAGSAVSVGGLGYVVECQTTADSKTGNWSCPGGDKHYPAVKNVYHSIVSNIGADGKVNAKISRNFAVNSDEVKPVSIIWPKENTTVNANDFMVSGHTINPTGHVIVKDDTSGLTLCESDVVKSFWSCKVSKSDGEYTITASSIEEESVKYESEPATFTVAPEKVNPSVMSIVQPEEGGVITTPEYTISGKINATNTFGIGFSVVMTAKDPNTNQMFTYTICSSAEMKIDYPDWSCQASLASGPETGSEPKTMTITARESAHGSHDDSRTRSYLVVPRPEISAHQRAKSHPESKRAH</sequence>
<name>A0ABX5A0F7_9ENTR</name>
<accession>A0ABX5A0F7</accession>
<dbReference type="Gene3D" id="2.40.10.10">
    <property type="entry name" value="Trypsin-like serine proteases"/>
    <property type="match status" value="1"/>
</dbReference>
<dbReference type="SUPFAM" id="SSF50494">
    <property type="entry name" value="Trypsin-like serine proteases"/>
    <property type="match status" value="1"/>
</dbReference>
<dbReference type="InterPro" id="IPR001314">
    <property type="entry name" value="Peptidase_S1A"/>
</dbReference>
<dbReference type="InterPro" id="IPR043504">
    <property type="entry name" value="Peptidase_S1_PA_chymotrypsin"/>
</dbReference>